<dbReference type="AlphaFoldDB" id="A0A5C4VBU8"/>
<keyword evidence="2" id="KW-1185">Reference proteome</keyword>
<gene>
    <name evidence="1" type="ORF">FH715_03425</name>
</gene>
<reference evidence="1 2" key="1">
    <citation type="submission" date="2019-06" db="EMBL/GenBank/DDBJ databases">
        <title>Draft genome of Streptomyces sedi sp. JCM16909.</title>
        <authorList>
            <person name="Klykleung N."/>
            <person name="Tanasupawat S."/>
            <person name="Kudo T."/>
            <person name="Yuki M."/>
            <person name="Ohkuma M."/>
        </authorList>
    </citation>
    <scope>NUCLEOTIDE SEQUENCE [LARGE SCALE GENOMIC DNA]</scope>
    <source>
        <strain evidence="1 2">JCM 16909</strain>
    </source>
</reference>
<name>A0A5C4VBU8_9ACTN</name>
<organism evidence="1 2">
    <name type="scientific">Streptomyces sedi</name>
    <dbReference type="NCBI Taxonomy" id="555059"/>
    <lineage>
        <taxon>Bacteria</taxon>
        <taxon>Bacillati</taxon>
        <taxon>Actinomycetota</taxon>
        <taxon>Actinomycetes</taxon>
        <taxon>Kitasatosporales</taxon>
        <taxon>Streptomycetaceae</taxon>
        <taxon>Streptomyces</taxon>
    </lineage>
</organism>
<evidence type="ECO:0000313" key="1">
    <source>
        <dbReference type="EMBL" id="TNM33424.1"/>
    </source>
</evidence>
<proteinExistence type="predicted"/>
<protein>
    <submittedName>
        <fullName evidence="1">Uncharacterized protein</fullName>
    </submittedName>
</protein>
<dbReference type="OrthoDB" id="4128951at2"/>
<dbReference type="Proteomes" id="UP000311713">
    <property type="component" value="Unassembled WGS sequence"/>
</dbReference>
<comment type="caution">
    <text evidence="1">The sequence shown here is derived from an EMBL/GenBank/DDBJ whole genome shotgun (WGS) entry which is preliminary data.</text>
</comment>
<accession>A0A5C4VBU8</accession>
<sequence>MMTENDPREVAVYRLMPSRRDIRAVLLDESHTQLKRWAFHGPPEERPDHFGAEWLGERRWPKAEFPSTFPDAPVFGPRLVEAFGAELEAAGTLLPLTITDGGAAVDEDYRVYVVDEVVDCVDTVASSRPGPLGEMDRTVFRLDALPTHLPAFRVPEFRMGIYWNGWMVDRLKELLGDALEARLAWSNVPGRRPHRYVWGV</sequence>
<dbReference type="EMBL" id="VDGT01000002">
    <property type="protein sequence ID" value="TNM33424.1"/>
    <property type="molecule type" value="Genomic_DNA"/>
</dbReference>
<evidence type="ECO:0000313" key="2">
    <source>
        <dbReference type="Proteomes" id="UP000311713"/>
    </source>
</evidence>